<feature type="region of interest" description="Disordered" evidence="1">
    <location>
        <begin position="197"/>
        <end position="244"/>
    </location>
</feature>
<feature type="compositionally biased region" description="Polar residues" evidence="1">
    <location>
        <begin position="1"/>
        <end position="26"/>
    </location>
</feature>
<dbReference type="RefSeq" id="WP_089397435.1">
    <property type="nucleotide sequence ID" value="NZ_FZOT01000001.1"/>
</dbReference>
<dbReference type="EMBL" id="FZOT01000001">
    <property type="protein sequence ID" value="SNS13960.1"/>
    <property type="molecule type" value="Genomic_DNA"/>
</dbReference>
<gene>
    <name evidence="2" type="ORF">SAMN06265795_101204</name>
</gene>
<accession>A0A239C1F2</accession>
<dbReference type="Proteomes" id="UP000198284">
    <property type="component" value="Unassembled WGS sequence"/>
</dbReference>
<evidence type="ECO:0000313" key="3">
    <source>
        <dbReference type="Proteomes" id="UP000198284"/>
    </source>
</evidence>
<evidence type="ECO:0000313" key="2">
    <source>
        <dbReference type="EMBL" id="SNS13960.1"/>
    </source>
</evidence>
<dbReference type="AlphaFoldDB" id="A0A239C1F2"/>
<proteinExistence type="predicted"/>
<sequence>MSTNTAFNPQGYQLQPASPGSQTDQLPVSPPEKVAIAFELTLTILGFPFTPAQAAIIIAATGVVLSAIFIDRKSAGQALAIGLNWLGDKGAGMGKLFQQALGPFFKDLELEMKKKDPDIKSFLENRLLAKVPQELWSPLKAVMSQLPETAASSIDALSSRLAASYASKVEQAPRQVAPRVLQPIPKQAAVTNATASLAPAASQPMNRRTVPHANNPVQSQPVPTSQKRNPSQPASVTTSPQKAKSIATTLEAYESRLDAMRTQVRGLMMSGTAPSGLTEAFLQTSNSFHALAERAERMAMLSGMQATLKANPGLTMVRDPQTGLTFNSKTIAMQVEKVRKAYQGAAGRYQQQMASLEKRLSASSYKDQAGGNAKQEGATAKEKAPGEGEKAPEPPKPPEPPKRDWNEWTVVGIGGMKKFLNKKDFWNAAADVRRRERIPSLEGATYQ</sequence>
<feature type="compositionally biased region" description="Basic and acidic residues" evidence="1">
    <location>
        <begin position="379"/>
        <end position="393"/>
    </location>
</feature>
<feature type="region of interest" description="Disordered" evidence="1">
    <location>
        <begin position="360"/>
        <end position="408"/>
    </location>
</feature>
<name>A0A239C1F2_9BURK</name>
<organism evidence="2 3">
    <name type="scientific">Noviherbaspirillum humi</name>
    <dbReference type="NCBI Taxonomy" id="1688639"/>
    <lineage>
        <taxon>Bacteria</taxon>
        <taxon>Pseudomonadati</taxon>
        <taxon>Pseudomonadota</taxon>
        <taxon>Betaproteobacteria</taxon>
        <taxon>Burkholderiales</taxon>
        <taxon>Oxalobacteraceae</taxon>
        <taxon>Noviherbaspirillum</taxon>
    </lineage>
</organism>
<protein>
    <submittedName>
        <fullName evidence="2">Uncharacterized protein</fullName>
    </submittedName>
</protein>
<keyword evidence="3" id="KW-1185">Reference proteome</keyword>
<feature type="compositionally biased region" description="Polar residues" evidence="1">
    <location>
        <begin position="215"/>
        <end position="244"/>
    </location>
</feature>
<reference evidence="2 3" key="1">
    <citation type="submission" date="2017-06" db="EMBL/GenBank/DDBJ databases">
        <authorList>
            <person name="Kim H.J."/>
            <person name="Triplett B.A."/>
        </authorList>
    </citation>
    <scope>NUCLEOTIDE SEQUENCE [LARGE SCALE GENOMIC DNA]</scope>
    <source>
        <strain evidence="2 3">U15</strain>
    </source>
</reference>
<evidence type="ECO:0000256" key="1">
    <source>
        <dbReference type="SAM" id="MobiDB-lite"/>
    </source>
</evidence>
<feature type="region of interest" description="Disordered" evidence="1">
    <location>
        <begin position="1"/>
        <end position="28"/>
    </location>
</feature>